<feature type="transmembrane region" description="Helical" evidence="1">
    <location>
        <begin position="143"/>
        <end position="164"/>
    </location>
</feature>
<sequence>VVGIFTNALLLYCIRRHTRKSLGAYKQLLTVFASVDLFLTILHLTMDPRNGCEDGPYLLTLIVFDVVIVISFSMAATLCSLTLIHIRATSKLSLTKKSIELRLLASVSAQTLVPFLFVYIPYFCCLNLPYLSLPVGLLADHCMLLISCFPVWDAVVVLVLMTDYRRAIISSFSRKFMVIDVRPSETATSFYFTAA</sequence>
<dbReference type="PANTHER" id="PTHR22943:SF248">
    <property type="entry name" value="SEVEN TM RECEPTOR"/>
    <property type="match status" value="1"/>
</dbReference>
<dbReference type="PANTHER" id="PTHR22943">
    <property type="entry name" value="7-TRANSMEMBRANE DOMAIN RECEPTOR C.ELEGANS"/>
    <property type="match status" value="1"/>
</dbReference>
<name>A0AAN5HZQ7_9BILA</name>
<reference evidence="3" key="1">
    <citation type="submission" date="2022-10" db="EMBL/GenBank/DDBJ databases">
        <title>Genome assembly of Pristionchus species.</title>
        <authorList>
            <person name="Yoshida K."/>
            <person name="Sommer R.J."/>
        </authorList>
    </citation>
    <scope>NUCLEOTIDE SEQUENCE [LARGE SCALE GENOMIC DNA]</scope>
    <source>
        <strain evidence="3">RS5460</strain>
    </source>
</reference>
<dbReference type="EMBL" id="BTRK01000004">
    <property type="protein sequence ID" value="GMR46141.1"/>
    <property type="molecule type" value="Genomic_DNA"/>
</dbReference>
<comment type="caution">
    <text evidence="2">The sequence shown here is derived from an EMBL/GenBank/DDBJ whole genome shotgun (WGS) entry which is preliminary data.</text>
</comment>
<evidence type="ECO:0000313" key="2">
    <source>
        <dbReference type="EMBL" id="GMR46141.1"/>
    </source>
</evidence>
<feature type="transmembrane region" description="Helical" evidence="1">
    <location>
        <begin position="24"/>
        <end position="45"/>
    </location>
</feature>
<keyword evidence="1" id="KW-0812">Transmembrane</keyword>
<accession>A0AAN5HZQ7</accession>
<feature type="transmembrane region" description="Helical" evidence="1">
    <location>
        <begin position="57"/>
        <end position="83"/>
    </location>
</feature>
<keyword evidence="3" id="KW-1185">Reference proteome</keyword>
<feature type="transmembrane region" description="Helical" evidence="1">
    <location>
        <begin position="103"/>
        <end position="123"/>
    </location>
</feature>
<proteinExistence type="predicted"/>
<dbReference type="AlphaFoldDB" id="A0AAN5HZQ7"/>
<dbReference type="InterPro" id="IPR019428">
    <property type="entry name" value="7TM_GPCR_serpentine_rcpt_Str"/>
</dbReference>
<keyword evidence="1" id="KW-1133">Transmembrane helix</keyword>
<dbReference type="Proteomes" id="UP001328107">
    <property type="component" value="Unassembled WGS sequence"/>
</dbReference>
<gene>
    <name evidence="2" type="ORF">PMAYCL1PPCAC_16336</name>
</gene>
<feature type="non-terminal residue" evidence="2">
    <location>
        <position position="1"/>
    </location>
</feature>
<evidence type="ECO:0000256" key="1">
    <source>
        <dbReference type="SAM" id="Phobius"/>
    </source>
</evidence>
<dbReference type="Pfam" id="PF10326">
    <property type="entry name" value="7TM_GPCR_Str"/>
    <property type="match status" value="2"/>
</dbReference>
<evidence type="ECO:0000313" key="3">
    <source>
        <dbReference type="Proteomes" id="UP001328107"/>
    </source>
</evidence>
<feature type="non-terminal residue" evidence="2">
    <location>
        <position position="195"/>
    </location>
</feature>
<organism evidence="2 3">
    <name type="scientific">Pristionchus mayeri</name>
    <dbReference type="NCBI Taxonomy" id="1317129"/>
    <lineage>
        <taxon>Eukaryota</taxon>
        <taxon>Metazoa</taxon>
        <taxon>Ecdysozoa</taxon>
        <taxon>Nematoda</taxon>
        <taxon>Chromadorea</taxon>
        <taxon>Rhabditida</taxon>
        <taxon>Rhabditina</taxon>
        <taxon>Diplogasteromorpha</taxon>
        <taxon>Diplogasteroidea</taxon>
        <taxon>Neodiplogasteridae</taxon>
        <taxon>Pristionchus</taxon>
    </lineage>
</organism>
<protein>
    <recommendedName>
        <fullName evidence="4">G protein-coupled receptor</fullName>
    </recommendedName>
</protein>
<keyword evidence="1" id="KW-0472">Membrane</keyword>
<evidence type="ECO:0008006" key="4">
    <source>
        <dbReference type="Google" id="ProtNLM"/>
    </source>
</evidence>
<dbReference type="SUPFAM" id="SSF81321">
    <property type="entry name" value="Family A G protein-coupled receptor-like"/>
    <property type="match status" value="1"/>
</dbReference>